<protein>
    <recommendedName>
        <fullName evidence="3">Mini-circle protein</fullName>
    </recommendedName>
</protein>
<dbReference type="PATRIC" id="fig|1348663.4.peg.1223"/>
<reference evidence="1 2" key="1">
    <citation type="submission" date="2014-05" db="EMBL/GenBank/DDBJ databases">
        <title>Draft Genome Sequence of Kitasatospora cheerisanensis KCTC 2395.</title>
        <authorList>
            <person name="Nam D.H."/>
        </authorList>
    </citation>
    <scope>NUCLEOTIDE SEQUENCE [LARGE SCALE GENOMIC DNA]</scope>
    <source>
        <strain evidence="1 2">KCTC 2395</strain>
    </source>
</reference>
<accession>A0A066ZA85</accession>
<evidence type="ECO:0000313" key="2">
    <source>
        <dbReference type="Proteomes" id="UP000027178"/>
    </source>
</evidence>
<dbReference type="OrthoDB" id="4548523at2"/>
<dbReference type="eggNOG" id="COG2318">
    <property type="taxonomic scope" value="Bacteria"/>
</dbReference>
<sequence>MTERNDTPPSWDERTQLTTFLDYARATARAKCEGLSAEDARRSPLPGSPLMTACGLISHLRWVEHWWLEVVFLGQELVGPLADATDDDPDPEMRTAVDVPLEQLLAEYEEQAERFRQLIADHDLDAKAERPIRDGRHVDLRWILLHLIEETARHNGHLDIVRELLDGRTGS</sequence>
<name>A0A066ZA85_9ACTN</name>
<dbReference type="RefSeq" id="WP_035859780.1">
    <property type="nucleotide sequence ID" value="NZ_KK853997.1"/>
</dbReference>
<evidence type="ECO:0000313" key="1">
    <source>
        <dbReference type="EMBL" id="KDN87196.1"/>
    </source>
</evidence>
<proteinExistence type="predicted"/>
<dbReference type="AlphaFoldDB" id="A0A066ZA85"/>
<dbReference type="InterPro" id="IPR007061">
    <property type="entry name" value="MST-like"/>
</dbReference>
<dbReference type="EMBL" id="JNBY01000050">
    <property type="protein sequence ID" value="KDN87196.1"/>
    <property type="molecule type" value="Genomic_DNA"/>
</dbReference>
<keyword evidence="2" id="KW-1185">Reference proteome</keyword>
<dbReference type="Proteomes" id="UP000027178">
    <property type="component" value="Unassembled WGS sequence"/>
</dbReference>
<dbReference type="HOGENOM" id="CLU_097062_2_1_11"/>
<evidence type="ECO:0008006" key="3">
    <source>
        <dbReference type="Google" id="ProtNLM"/>
    </source>
</evidence>
<gene>
    <name evidence="1" type="ORF">KCH_12810</name>
</gene>
<dbReference type="SUPFAM" id="SSF109854">
    <property type="entry name" value="DinB/YfiT-like putative metalloenzymes"/>
    <property type="match status" value="1"/>
</dbReference>
<comment type="caution">
    <text evidence="1">The sequence shown here is derived from an EMBL/GenBank/DDBJ whole genome shotgun (WGS) entry which is preliminary data.</text>
</comment>
<dbReference type="Pfam" id="PF04978">
    <property type="entry name" value="MST"/>
    <property type="match status" value="1"/>
</dbReference>
<organism evidence="1 2">
    <name type="scientific">Kitasatospora cheerisanensis KCTC 2395</name>
    <dbReference type="NCBI Taxonomy" id="1348663"/>
    <lineage>
        <taxon>Bacteria</taxon>
        <taxon>Bacillati</taxon>
        <taxon>Actinomycetota</taxon>
        <taxon>Actinomycetes</taxon>
        <taxon>Kitasatosporales</taxon>
        <taxon>Streptomycetaceae</taxon>
        <taxon>Kitasatospora</taxon>
    </lineage>
</organism>
<dbReference type="InterPro" id="IPR034660">
    <property type="entry name" value="DinB/YfiT-like"/>
</dbReference>
<dbReference type="Gene3D" id="1.20.120.450">
    <property type="entry name" value="dinb family like domain"/>
    <property type="match status" value="1"/>
</dbReference>